<comment type="similarity">
    <text evidence="1">Belongs to the CISD protein family. CISD2 subfamily.</text>
</comment>
<evidence type="ECO:0000259" key="8">
    <source>
        <dbReference type="SMART" id="SM00704"/>
    </source>
</evidence>
<evidence type="ECO:0000256" key="7">
    <source>
        <dbReference type="SAM" id="Phobius"/>
    </source>
</evidence>
<dbReference type="GO" id="GO:0005741">
    <property type="term" value="C:mitochondrial outer membrane"/>
    <property type="evidence" value="ECO:0007669"/>
    <property type="project" value="TreeGrafter"/>
</dbReference>
<keyword evidence="7" id="KW-0472">Membrane</keyword>
<reference evidence="9" key="1">
    <citation type="submission" date="2016-11" db="EMBL/GenBank/DDBJ databases">
        <title>Venom-gland transcriptomics and venom proteomics of the black-back scorpion (Hadrurus spadix) reveal detectability challenges and an unexplored realm of animal toxin diversity.</title>
        <authorList>
            <person name="Rokyta D.R."/>
            <person name="Ward M.J."/>
        </authorList>
    </citation>
    <scope>NUCLEOTIDE SEQUENCE</scope>
    <source>
        <tissue evidence="9">Venom gland</tissue>
    </source>
</reference>
<name>A0A1W7RAT7_9SCOR</name>
<evidence type="ECO:0000313" key="9">
    <source>
        <dbReference type="EMBL" id="JAV48248.1"/>
    </source>
</evidence>
<feature type="domain" description="Iron-binding zinc finger CDGSH type" evidence="8">
    <location>
        <begin position="51"/>
        <end position="89"/>
    </location>
</feature>
<dbReference type="Pfam" id="PF09360">
    <property type="entry name" value="zf-CDGSH"/>
    <property type="match status" value="1"/>
</dbReference>
<evidence type="ECO:0000256" key="1">
    <source>
        <dbReference type="ARBA" id="ARBA00008624"/>
    </source>
</evidence>
<evidence type="ECO:0000256" key="2">
    <source>
        <dbReference type="ARBA" id="ARBA00022714"/>
    </source>
</evidence>
<keyword evidence="7" id="KW-0812">Transmembrane</keyword>
<keyword evidence="7" id="KW-1133">Transmembrane helix</keyword>
<evidence type="ECO:0000256" key="4">
    <source>
        <dbReference type="ARBA" id="ARBA00023004"/>
    </source>
</evidence>
<protein>
    <submittedName>
        <fullName evidence="9">CDGSH iron-sulfur domain-containing protein 1</fullName>
    </submittedName>
</protein>
<dbReference type="EMBL" id="GFAH01000141">
    <property type="protein sequence ID" value="JAV48248.1"/>
    <property type="molecule type" value="Transcribed_RNA"/>
</dbReference>
<accession>A0A1W7RAT7</accession>
<feature type="transmembrane region" description="Helical" evidence="7">
    <location>
        <begin position="13"/>
        <end position="31"/>
    </location>
</feature>
<dbReference type="InterPro" id="IPR042216">
    <property type="entry name" value="MitoNEET_CISD"/>
</dbReference>
<dbReference type="PANTHER" id="PTHR13680:SF5">
    <property type="entry name" value="CDGSH IRON-SULFUR DOMAIN-CONTAINING PROTEIN 1"/>
    <property type="match status" value="1"/>
</dbReference>
<evidence type="ECO:0000256" key="5">
    <source>
        <dbReference type="ARBA" id="ARBA00023014"/>
    </source>
</evidence>
<dbReference type="InterPro" id="IPR045131">
    <property type="entry name" value="CISD1/2"/>
</dbReference>
<dbReference type="GO" id="GO:0046872">
    <property type="term" value="F:metal ion binding"/>
    <property type="evidence" value="ECO:0007669"/>
    <property type="project" value="UniProtKB-KW"/>
</dbReference>
<dbReference type="GO" id="GO:0051537">
    <property type="term" value="F:2 iron, 2 sulfur cluster binding"/>
    <property type="evidence" value="ECO:0007669"/>
    <property type="project" value="UniProtKB-KW"/>
</dbReference>
<keyword evidence="2" id="KW-0001">2Fe-2S</keyword>
<comment type="cofactor">
    <cofactor evidence="6">
        <name>[2Fe-2S] cluster</name>
        <dbReference type="ChEBI" id="CHEBI:190135"/>
    </cofactor>
</comment>
<dbReference type="AlphaFoldDB" id="A0A1W7RAT7"/>
<dbReference type="SMART" id="SM00704">
    <property type="entry name" value="ZnF_CDGSH"/>
    <property type="match status" value="1"/>
</dbReference>
<dbReference type="Gene3D" id="3.40.5.90">
    <property type="entry name" value="CDGSH iron-sulfur domain, mitoNEET-type"/>
    <property type="match status" value="1"/>
</dbReference>
<keyword evidence="5" id="KW-0411">Iron-sulfur</keyword>
<keyword evidence="4" id="KW-0408">Iron</keyword>
<dbReference type="PANTHER" id="PTHR13680">
    <property type="entry name" value="CDGSH IRON-SULFUR DOMAIN-CONTAINING PROTEIN 1"/>
    <property type="match status" value="1"/>
</dbReference>
<evidence type="ECO:0000256" key="6">
    <source>
        <dbReference type="ARBA" id="ARBA00034078"/>
    </source>
</evidence>
<proteinExistence type="inferred from homology"/>
<dbReference type="InterPro" id="IPR018967">
    <property type="entry name" value="FeS-contain_CDGSH-typ"/>
</dbReference>
<dbReference type="GO" id="GO:0010506">
    <property type="term" value="P:regulation of autophagy"/>
    <property type="evidence" value="ECO:0007669"/>
    <property type="project" value="InterPro"/>
</dbReference>
<keyword evidence="3" id="KW-0479">Metal-binding</keyword>
<dbReference type="FunFam" id="3.40.5.90:FF:000001">
    <property type="entry name" value="CDGSH iron-sulfur domain-containing protein 1"/>
    <property type="match status" value="1"/>
</dbReference>
<evidence type="ECO:0000256" key="3">
    <source>
        <dbReference type="ARBA" id="ARBA00022723"/>
    </source>
</evidence>
<sequence length="104" mass="11957">MFPVNSWKDWMPIFPWVCAVSAISYSVYVTFQCPKSKKGVVNHKIQKECDKIVHSFDIEDLGTKACFCRCWKSNKFPFCDGSHNKHNEETGDNVGPLVIKQKEV</sequence>
<organism evidence="9">
    <name type="scientific">Hadrurus spadix</name>
    <dbReference type="NCBI Taxonomy" id="141984"/>
    <lineage>
        <taxon>Eukaryota</taxon>
        <taxon>Metazoa</taxon>
        <taxon>Ecdysozoa</taxon>
        <taxon>Arthropoda</taxon>
        <taxon>Chelicerata</taxon>
        <taxon>Arachnida</taxon>
        <taxon>Scorpiones</taxon>
        <taxon>Iurida</taxon>
        <taxon>Iuroidea</taxon>
        <taxon>Hadrurus</taxon>
    </lineage>
</organism>